<gene>
    <name evidence="11" type="ORF">EJB05_19475</name>
</gene>
<name>A0A5J9UVR5_9POAL</name>
<feature type="transmembrane region" description="Helical" evidence="10">
    <location>
        <begin position="123"/>
        <end position="142"/>
    </location>
</feature>
<evidence type="ECO:0000256" key="7">
    <source>
        <dbReference type="ARBA" id="ARBA00023136"/>
    </source>
</evidence>
<evidence type="ECO:0000256" key="2">
    <source>
        <dbReference type="ARBA" id="ARBA00007079"/>
    </source>
</evidence>
<feature type="transmembrane region" description="Helical" evidence="10">
    <location>
        <begin position="212"/>
        <end position="234"/>
    </location>
</feature>
<dbReference type="AlphaFoldDB" id="A0A5J9UVR5"/>
<sequence>MDSLEEEPQNGMEWRVPMPEGAPATAVHDAGPAQARGAWTRLITWMGTIKTKVFGSAHTVWKIGADDPRKAMYGVKLGVALTLVSLFYYVRPMYDGVGGNAVWAIMTVVLAFEYTVGGTVSKGLNGTTGTMSAALLALGVHWVASKSGSTFEPVVASGSVFLLGAAAAFARFIPTVTLRFDYGVTAFILTYGYVAVSGYRAHDLAVLALRRICTYSIGIFLCIAVCVLVCPVWSGEQMHLLTARNMESLAAAVEGCVEDCFDERGKRPRMQAESEGHKQCVLDSKAAEDAHANLAWWEPPHGRFGSRHPYDQYVRVGAAMRRCAFCLDALGSRVVGTEARAPEHAAARVLGEACARVLRESSGCIATMTLPRGLGLAMEEMDAAVDELRADLRAVTSKLVEEHTETSLTEAMPLFTVGTLLIEVSVRVKEVVDAVHVLATLARFKPADDEGGEKTESGRKWHPLNNVSPLDLTP</sequence>
<feature type="region of interest" description="Disordered" evidence="9">
    <location>
        <begin position="447"/>
        <end position="474"/>
    </location>
</feature>
<accession>A0A5J9UVR5</accession>
<evidence type="ECO:0000256" key="5">
    <source>
        <dbReference type="ARBA" id="ARBA00022989"/>
    </source>
</evidence>
<evidence type="ECO:0000256" key="3">
    <source>
        <dbReference type="ARBA" id="ARBA00022448"/>
    </source>
</evidence>
<feature type="transmembrane region" description="Helical" evidence="10">
    <location>
        <begin position="71"/>
        <end position="90"/>
    </location>
</feature>
<keyword evidence="5 10" id="KW-1133">Transmembrane helix</keyword>
<protein>
    <recommendedName>
        <fullName evidence="13">Aluminum-activated malate transporter</fullName>
    </recommendedName>
</protein>
<feature type="non-terminal residue" evidence="11">
    <location>
        <position position="1"/>
    </location>
</feature>
<evidence type="ECO:0000256" key="9">
    <source>
        <dbReference type="SAM" id="MobiDB-lite"/>
    </source>
</evidence>
<dbReference type="Proteomes" id="UP000324897">
    <property type="component" value="Chromosome 1"/>
</dbReference>
<dbReference type="GO" id="GO:0016020">
    <property type="term" value="C:membrane"/>
    <property type="evidence" value="ECO:0007669"/>
    <property type="project" value="UniProtKB-SubCell"/>
</dbReference>
<evidence type="ECO:0000256" key="1">
    <source>
        <dbReference type="ARBA" id="ARBA00004141"/>
    </source>
</evidence>
<comment type="caution">
    <text evidence="11">The sequence shown here is derived from an EMBL/GenBank/DDBJ whole genome shotgun (WGS) entry which is preliminary data.</text>
</comment>
<feature type="transmembrane region" description="Helical" evidence="10">
    <location>
        <begin position="154"/>
        <end position="174"/>
    </location>
</feature>
<evidence type="ECO:0000256" key="4">
    <source>
        <dbReference type="ARBA" id="ARBA00022692"/>
    </source>
</evidence>
<evidence type="ECO:0000256" key="6">
    <source>
        <dbReference type="ARBA" id="ARBA00023065"/>
    </source>
</evidence>
<keyword evidence="4 10" id="KW-0812">Transmembrane</keyword>
<dbReference type="PANTHER" id="PTHR31086">
    <property type="entry name" value="ALUMINUM-ACTIVATED MALATE TRANSPORTER 10"/>
    <property type="match status" value="1"/>
</dbReference>
<evidence type="ECO:0000313" key="12">
    <source>
        <dbReference type="Proteomes" id="UP000324897"/>
    </source>
</evidence>
<feature type="transmembrane region" description="Helical" evidence="10">
    <location>
        <begin position="180"/>
        <end position="200"/>
    </location>
</feature>
<dbReference type="Pfam" id="PF11744">
    <property type="entry name" value="ALMT"/>
    <property type="match status" value="1"/>
</dbReference>
<reference evidence="11 12" key="1">
    <citation type="journal article" date="2019" name="Sci. Rep.">
        <title>A high-quality genome of Eragrostis curvula grass provides insights into Poaceae evolution and supports new strategies to enhance forage quality.</title>
        <authorList>
            <person name="Carballo J."/>
            <person name="Santos B.A.C.M."/>
            <person name="Zappacosta D."/>
            <person name="Garbus I."/>
            <person name="Selva J.P."/>
            <person name="Gallo C.A."/>
            <person name="Diaz A."/>
            <person name="Albertini E."/>
            <person name="Caccamo M."/>
            <person name="Echenique V."/>
        </authorList>
    </citation>
    <scope>NUCLEOTIDE SEQUENCE [LARGE SCALE GENOMIC DNA]</scope>
    <source>
        <strain evidence="12">cv. Victoria</strain>
        <tissue evidence="11">Leaf</tissue>
    </source>
</reference>
<dbReference type="Gramene" id="TVU27969">
    <property type="protein sequence ID" value="TVU27969"/>
    <property type="gene ID" value="EJB05_19475"/>
</dbReference>
<proteinExistence type="inferred from homology"/>
<evidence type="ECO:0008006" key="13">
    <source>
        <dbReference type="Google" id="ProtNLM"/>
    </source>
</evidence>
<feature type="transmembrane region" description="Helical" evidence="10">
    <location>
        <begin position="97"/>
        <end position="117"/>
    </location>
</feature>
<evidence type="ECO:0000256" key="8">
    <source>
        <dbReference type="ARBA" id="ARBA00023303"/>
    </source>
</evidence>
<dbReference type="OrthoDB" id="685489at2759"/>
<dbReference type="GO" id="GO:0034220">
    <property type="term" value="P:monoatomic ion transmembrane transport"/>
    <property type="evidence" value="ECO:0007669"/>
    <property type="project" value="UniProtKB-KW"/>
</dbReference>
<keyword evidence="6" id="KW-0406">Ion transport</keyword>
<dbReference type="InterPro" id="IPR020966">
    <property type="entry name" value="ALMT"/>
</dbReference>
<dbReference type="GO" id="GO:0015743">
    <property type="term" value="P:malate transport"/>
    <property type="evidence" value="ECO:0007669"/>
    <property type="project" value="InterPro"/>
</dbReference>
<comment type="similarity">
    <text evidence="2">Belongs to the aromatic acid exporter (TC 2.A.85) family.</text>
</comment>
<evidence type="ECO:0000256" key="10">
    <source>
        <dbReference type="SAM" id="Phobius"/>
    </source>
</evidence>
<organism evidence="11 12">
    <name type="scientific">Eragrostis curvula</name>
    <name type="common">weeping love grass</name>
    <dbReference type="NCBI Taxonomy" id="38414"/>
    <lineage>
        <taxon>Eukaryota</taxon>
        <taxon>Viridiplantae</taxon>
        <taxon>Streptophyta</taxon>
        <taxon>Embryophyta</taxon>
        <taxon>Tracheophyta</taxon>
        <taxon>Spermatophyta</taxon>
        <taxon>Magnoliopsida</taxon>
        <taxon>Liliopsida</taxon>
        <taxon>Poales</taxon>
        <taxon>Poaceae</taxon>
        <taxon>PACMAD clade</taxon>
        <taxon>Chloridoideae</taxon>
        <taxon>Eragrostideae</taxon>
        <taxon>Eragrostidinae</taxon>
        <taxon>Eragrostis</taxon>
    </lineage>
</organism>
<keyword evidence="3" id="KW-0813">Transport</keyword>
<keyword evidence="12" id="KW-1185">Reference proteome</keyword>
<comment type="subcellular location">
    <subcellularLocation>
        <location evidence="1">Membrane</location>
        <topology evidence="1">Multi-pass membrane protein</topology>
    </subcellularLocation>
</comment>
<evidence type="ECO:0000313" key="11">
    <source>
        <dbReference type="EMBL" id="TVU27969.1"/>
    </source>
</evidence>
<keyword evidence="7 10" id="KW-0472">Membrane</keyword>
<keyword evidence="8" id="KW-0407">Ion channel</keyword>
<feature type="compositionally biased region" description="Basic and acidic residues" evidence="9">
    <location>
        <begin position="447"/>
        <end position="459"/>
    </location>
</feature>
<dbReference type="EMBL" id="RWGY01000011">
    <property type="protein sequence ID" value="TVU27969.1"/>
    <property type="molecule type" value="Genomic_DNA"/>
</dbReference>